<evidence type="ECO:0000313" key="12">
    <source>
        <dbReference type="EMBL" id="QTR50955.1"/>
    </source>
</evidence>
<dbReference type="EMBL" id="CP072800">
    <property type="protein sequence ID" value="QTR50955.1"/>
    <property type="molecule type" value="Genomic_DNA"/>
</dbReference>
<dbReference type="Pfam" id="PF11867">
    <property type="entry name" value="T1RH-like_C"/>
    <property type="match status" value="1"/>
</dbReference>
<dbReference type="PANTHER" id="PTHR30195:SF15">
    <property type="entry name" value="TYPE I RESTRICTION ENZYME HINDI ENDONUCLEASE SUBUNIT"/>
    <property type="match status" value="1"/>
</dbReference>
<comment type="subunit">
    <text evidence="10">The type I restriction/modification system is composed of three polypeptides R, M and S.</text>
</comment>
<comment type="similarity">
    <text evidence="2 10">Belongs to the HsdR family.</text>
</comment>
<dbReference type="InterPro" id="IPR051268">
    <property type="entry name" value="Type-I_R_enzyme_R_subunit"/>
</dbReference>
<dbReference type="Pfam" id="PF22679">
    <property type="entry name" value="T1R_D3-like"/>
    <property type="match status" value="1"/>
</dbReference>
<evidence type="ECO:0000256" key="4">
    <source>
        <dbReference type="ARBA" id="ARBA00022741"/>
    </source>
</evidence>
<dbReference type="SUPFAM" id="SSF52540">
    <property type="entry name" value="P-loop containing nucleoside triphosphate hydrolases"/>
    <property type="match status" value="1"/>
</dbReference>
<keyword evidence="7 10" id="KW-0378">Hydrolase</keyword>
<reference evidence="12 13" key="1">
    <citation type="submission" date="2021-04" db="EMBL/GenBank/DDBJ databases">
        <title>Genomics, taxonomy and metabolism of representatives of sulfur bacteria of the genus Thiothrix: Thiothrix fructosivorans QT, Thiothrix unzii A1T and three new species, Thiothrix subterranea sp. nov., Thiothrix litoralis sp. nov. and 'Candidatus Thiothrix anitrata' sp. nov.</title>
        <authorList>
            <person name="Ravin N.V."/>
            <person name="Smolyakov D."/>
            <person name="Rudenko T.S."/>
            <person name="Mardanov A.V."/>
            <person name="Beletsky A.V."/>
            <person name="Markov N.D."/>
            <person name="Fomenkov A.I."/>
            <person name="Roberts R.J."/>
            <person name="Karnachuk O.V."/>
            <person name="Novikov A."/>
            <person name="Grabovich M.Y."/>
        </authorList>
    </citation>
    <scope>NUCLEOTIDE SEQUENCE [LARGE SCALE GENOMIC DNA]</scope>
    <source>
        <strain evidence="12 13">A52</strain>
    </source>
</reference>
<dbReference type="InterPro" id="IPR040980">
    <property type="entry name" value="SWI2_SNF2"/>
</dbReference>
<dbReference type="InterPro" id="IPR027417">
    <property type="entry name" value="P-loop_NTPase"/>
</dbReference>
<gene>
    <name evidence="12" type="ORF">J8380_05155</name>
</gene>
<keyword evidence="4 10" id="KW-0547">Nucleotide-binding</keyword>
<dbReference type="Gene3D" id="3.90.1570.50">
    <property type="match status" value="1"/>
</dbReference>
<keyword evidence="6 12" id="KW-0255">Endonuclease</keyword>
<evidence type="ECO:0000259" key="11">
    <source>
        <dbReference type="SMART" id="SM00487"/>
    </source>
</evidence>
<dbReference type="InterPro" id="IPR021810">
    <property type="entry name" value="T1RH-like_C"/>
</dbReference>
<evidence type="ECO:0000256" key="5">
    <source>
        <dbReference type="ARBA" id="ARBA00022747"/>
    </source>
</evidence>
<dbReference type="Gene3D" id="3.40.50.300">
    <property type="entry name" value="P-loop containing nucleotide triphosphate hydrolases"/>
    <property type="match status" value="2"/>
</dbReference>
<feature type="domain" description="Helicase ATP-binding" evidence="11">
    <location>
        <begin position="276"/>
        <end position="477"/>
    </location>
</feature>
<evidence type="ECO:0000256" key="8">
    <source>
        <dbReference type="ARBA" id="ARBA00022840"/>
    </source>
</evidence>
<dbReference type="RefSeq" id="WP_210228945.1">
    <property type="nucleotide sequence ID" value="NZ_CP072800.1"/>
</dbReference>
<dbReference type="InterPro" id="IPR007409">
    <property type="entry name" value="Restrct_endonuc_type1_HsdR_N"/>
</dbReference>
<comment type="catalytic activity">
    <reaction evidence="1 10">
        <text>Endonucleolytic cleavage of DNA to give random double-stranded fragments with terminal 5'-phosphates, ATP is simultaneously hydrolyzed.</text>
        <dbReference type="EC" id="3.1.21.3"/>
    </reaction>
</comment>
<dbReference type="Pfam" id="PF18766">
    <property type="entry name" value="SWI2_SNF2"/>
    <property type="match status" value="1"/>
</dbReference>
<dbReference type="InterPro" id="IPR055180">
    <property type="entry name" value="HsdR_RecA-like_helicase_dom_2"/>
</dbReference>
<evidence type="ECO:0000256" key="1">
    <source>
        <dbReference type="ARBA" id="ARBA00000851"/>
    </source>
</evidence>
<evidence type="ECO:0000313" key="13">
    <source>
        <dbReference type="Proteomes" id="UP000672027"/>
    </source>
</evidence>
<keyword evidence="13" id="KW-1185">Reference proteome</keyword>
<name>A0ABX7X8A8_9GAMM</name>
<dbReference type="GO" id="GO:0004519">
    <property type="term" value="F:endonuclease activity"/>
    <property type="evidence" value="ECO:0007669"/>
    <property type="project" value="UniProtKB-KW"/>
</dbReference>
<organism evidence="12 13">
    <name type="scientific">Candidatus Thiothrix anitrata</name>
    <dbReference type="NCBI Taxonomy" id="2823902"/>
    <lineage>
        <taxon>Bacteria</taxon>
        <taxon>Pseudomonadati</taxon>
        <taxon>Pseudomonadota</taxon>
        <taxon>Gammaproteobacteria</taxon>
        <taxon>Thiotrichales</taxon>
        <taxon>Thiotrichaceae</taxon>
        <taxon>Thiothrix</taxon>
    </lineage>
</organism>
<keyword evidence="3" id="KW-0540">Nuclease</keyword>
<evidence type="ECO:0000256" key="6">
    <source>
        <dbReference type="ARBA" id="ARBA00022759"/>
    </source>
</evidence>
<dbReference type="Proteomes" id="UP000672027">
    <property type="component" value="Chromosome"/>
</dbReference>
<dbReference type="InterPro" id="IPR004473">
    <property type="entry name" value="Restrct_endonuc_typeI_HsdR"/>
</dbReference>
<dbReference type="NCBIfam" id="TIGR00348">
    <property type="entry name" value="hsdR"/>
    <property type="match status" value="1"/>
</dbReference>
<keyword evidence="8 10" id="KW-0067">ATP-binding</keyword>
<keyword evidence="9 10" id="KW-0238">DNA-binding</keyword>
<evidence type="ECO:0000256" key="2">
    <source>
        <dbReference type="ARBA" id="ARBA00008598"/>
    </source>
</evidence>
<evidence type="ECO:0000256" key="9">
    <source>
        <dbReference type="ARBA" id="ARBA00023125"/>
    </source>
</evidence>
<dbReference type="InterPro" id="IPR014001">
    <property type="entry name" value="Helicase_ATP-bd"/>
</dbReference>
<keyword evidence="5 10" id="KW-0680">Restriction system</keyword>
<evidence type="ECO:0000256" key="7">
    <source>
        <dbReference type="ARBA" id="ARBA00022801"/>
    </source>
</evidence>
<dbReference type="CDD" id="cd22332">
    <property type="entry name" value="HsdR_N"/>
    <property type="match status" value="1"/>
</dbReference>
<dbReference type="PANTHER" id="PTHR30195">
    <property type="entry name" value="TYPE I SITE-SPECIFIC DEOXYRIBONUCLEASE PROTEIN SUBUNIT M AND R"/>
    <property type="match status" value="1"/>
</dbReference>
<dbReference type="SMART" id="SM00487">
    <property type="entry name" value="DEXDc"/>
    <property type="match status" value="1"/>
</dbReference>
<comment type="function">
    <text evidence="10">Subunit R is required for both nuclease and ATPase activities, but not for modification.</text>
</comment>
<protein>
    <recommendedName>
        <fullName evidence="10">Type I restriction enzyme endonuclease subunit</fullName>
        <shortName evidence="10">R protein</shortName>
        <ecNumber evidence="10">3.1.21.3</ecNumber>
    </recommendedName>
</protein>
<proteinExistence type="inferred from homology"/>
<accession>A0ABX7X8A8</accession>
<evidence type="ECO:0000256" key="3">
    <source>
        <dbReference type="ARBA" id="ARBA00022722"/>
    </source>
</evidence>
<sequence>MANFISEDQIEQSLLQKLQQNYGYELLNAYTANPEQLNDGSERSDKRHVILAKRLQNACETLNPQIPRNIIQQEIDKLLARTTQQTTTLFKHNQSLYQQIREGIPVEFDNPQGKKQHETLTLINLKQPRHNQFLAVSQLWIKSTAAAPKAQYRRPDVILYVNGLPLVFIELKNSNIALKNAFDINLQEYIHDIPQLFQANAFCLLSNGINTRVGAFNAGWEYFFQWLRPTDEKQVVDREAIEAQGISIQYAIEGLAEPQRLLDYVENFILFEQDKIKIIAQNHQFLGVNNAYQRFLEREQNNHQLGVFWHTQGSGKSYSMVFYVRKILRKVTGNFSFVIVTDRQDLNKQIYRNFLKAGVLHDKDKAMPQSAEQLREYIGQNKKLIFTLIQKFHYPKGKHYPRLFDPEKEGREIIVMIDEAHRSQYEDLAENMKAGLQGAHFMAFTGTPLLQRDRATQQRKTNKWFGSYVSEYNFQQAMEDRATVPLFYEKRVPKVLILKDELNEEFCQLLEDEELTDAQREKLERKYSTELEVIKRDDRLTTIAKDIVYHFPRRGYLGKAMVISVDKFTAVKMHEKVQQEWQEEMKRLRKTLAHSPNDVEKQNTKRLIKFMEGVEMAVVISDPSADEDKFQKLGLSLKPHIERLNRIDAAGHDIEHNFKDPEHPLQLVFVCAMWLTGFDAPTVSTLYLDKPMKGHTLMQTIARANRVTDYRISALNGELVEKCNGEIIDYYNVFRNMKKALKAYGQGDSDDDSSATVQNKDQLFVLLNEAVVQTVTFCADIGIDFTKVFQTGDTFKQLEHFTAFADHLLSNETWRKSFNVYENTVSSLYAACKPEIHERGYREDIAAIRYLRGVLEGKIVEIDLSVIDPKVSTLLDQSILVDEDESLKAREFQAEYQFIQRGKTWDLSKIDFDSLREEFKETPYKHIEISDMRAFLEKKLQQMLAENSQRADFATRLQSIIERYNSGASSTENYFEELVVFIQALQEEEQRHLREGLSQDELELYDLLRKEKMTQAEEQAVKSAAKHLLQRLVDEQPKVLVNRWWEDTQTQLTVKSTIENVLDNDLPPSYDRLLFKEKCDNVYQLTLTLAANGQKWAAAG</sequence>
<dbReference type="Pfam" id="PF04313">
    <property type="entry name" value="HSDR_N"/>
    <property type="match status" value="1"/>
</dbReference>
<evidence type="ECO:0000256" key="10">
    <source>
        <dbReference type="RuleBase" id="RU364115"/>
    </source>
</evidence>
<dbReference type="EC" id="3.1.21.3" evidence="10"/>